<proteinExistence type="predicted"/>
<evidence type="ECO:0000256" key="2">
    <source>
        <dbReference type="SAM" id="MobiDB-lite"/>
    </source>
</evidence>
<comment type="caution">
    <text evidence="3">The sequence shown here is derived from an EMBL/GenBank/DDBJ whole genome shotgun (WGS) entry which is preliminary data.</text>
</comment>
<feature type="region of interest" description="Disordered" evidence="2">
    <location>
        <begin position="459"/>
        <end position="485"/>
    </location>
</feature>
<gene>
    <name evidence="3" type="primary">Nckap5l</name>
    <name evidence="3" type="ORF">FJT64_007416</name>
</gene>
<feature type="coiled-coil region" evidence="1">
    <location>
        <begin position="93"/>
        <end position="152"/>
    </location>
</feature>
<sequence>MDHRTIWRSVPRTTVGTSQLGICMGRPGRRSGCGRPELARTETEGKLAAMEAIVKAHERERQCWLGQVHQLTGQLERLQAAAASTAETGSPSRADLEVRVRSLEAERDELERRADRCLDDVANQIVQALSRQKSLQNSLETVRRRVHQLEHENAVLFTLLGRPPQPVTSQPPVTSQTTLPAPAPSGGSSDDEQLTAVCAKVRRILEEHYGSSGSSGEEPPSEPLRWSQLDGLLSEGAAPAPCLLCLVPARPRPVHRCRSDSRLCVKRWAAEAAASRPWSGRAPERSSSTLELGAVSTLDTRRAASLKRAAGQASLERGSSPPTTSAFVPAALPWRDDSSELWRNCFSLEAREMEDWSLHLSAEELRSELTDEAAGSERLADSSDYSRVGSFPNIQEAILELEEDASECLWNNASYMHQRPWSSCEHISLADLRDAVLDFNDKNDLKSAECESRLEAQAQEDLKRHSNGSDAMSCASVASEDERPENLETEFTRDFYRLVKYESSKSLALSEASAKGDDEPLVSSADRELALASMLNFITEQQRYIAERETEDAAQAREPITDSDSASYTAMDHWLGWRSGVASGPHLTPERDIEVCLFFLVAAIVCAFDVSTVCSEYSCV</sequence>
<organism evidence="3 4">
    <name type="scientific">Amphibalanus amphitrite</name>
    <name type="common">Striped barnacle</name>
    <name type="synonym">Balanus amphitrite</name>
    <dbReference type="NCBI Taxonomy" id="1232801"/>
    <lineage>
        <taxon>Eukaryota</taxon>
        <taxon>Metazoa</taxon>
        <taxon>Ecdysozoa</taxon>
        <taxon>Arthropoda</taxon>
        <taxon>Crustacea</taxon>
        <taxon>Multicrustacea</taxon>
        <taxon>Cirripedia</taxon>
        <taxon>Thoracica</taxon>
        <taxon>Thoracicalcarea</taxon>
        <taxon>Balanomorpha</taxon>
        <taxon>Balanoidea</taxon>
        <taxon>Balanidae</taxon>
        <taxon>Amphibalaninae</taxon>
        <taxon>Amphibalanus</taxon>
    </lineage>
</organism>
<protein>
    <submittedName>
        <fullName evidence="3">Nck-associated protein 5-like</fullName>
    </submittedName>
</protein>
<feature type="region of interest" description="Disordered" evidence="2">
    <location>
        <begin position="161"/>
        <end position="192"/>
    </location>
</feature>
<keyword evidence="4" id="KW-1185">Reference proteome</keyword>
<feature type="compositionally biased region" description="Low complexity" evidence="2">
    <location>
        <begin position="167"/>
        <end position="178"/>
    </location>
</feature>
<accession>A0A6A4VPX9</accession>
<evidence type="ECO:0000256" key="1">
    <source>
        <dbReference type="SAM" id="Coils"/>
    </source>
</evidence>
<keyword evidence="1" id="KW-0175">Coiled coil</keyword>
<dbReference type="Proteomes" id="UP000440578">
    <property type="component" value="Unassembled WGS sequence"/>
</dbReference>
<dbReference type="OrthoDB" id="6372189at2759"/>
<dbReference type="EMBL" id="VIIS01001646">
    <property type="protein sequence ID" value="KAF0294979.1"/>
    <property type="molecule type" value="Genomic_DNA"/>
</dbReference>
<evidence type="ECO:0000313" key="3">
    <source>
        <dbReference type="EMBL" id="KAF0294979.1"/>
    </source>
</evidence>
<reference evidence="3 4" key="1">
    <citation type="submission" date="2019-07" db="EMBL/GenBank/DDBJ databases">
        <title>Draft genome assembly of a fouling barnacle, Amphibalanus amphitrite (Darwin, 1854): The first reference genome for Thecostraca.</title>
        <authorList>
            <person name="Kim W."/>
        </authorList>
    </citation>
    <scope>NUCLEOTIDE SEQUENCE [LARGE SCALE GENOMIC DNA]</scope>
    <source>
        <strain evidence="3">SNU_AA5</strain>
        <tissue evidence="3">Soma without cirri and trophi</tissue>
    </source>
</reference>
<name>A0A6A4VPX9_AMPAM</name>
<dbReference type="AlphaFoldDB" id="A0A6A4VPX9"/>
<evidence type="ECO:0000313" key="4">
    <source>
        <dbReference type="Proteomes" id="UP000440578"/>
    </source>
</evidence>